<accession>A0A7X5AP74</accession>
<name>A0A7X5AP74_9GAMM</name>
<dbReference type="InterPro" id="IPR027396">
    <property type="entry name" value="DsrEFH-like"/>
</dbReference>
<organism evidence="1 2">
    <name type="scientific">Halomonas alimentaria</name>
    <dbReference type="NCBI Taxonomy" id="147248"/>
    <lineage>
        <taxon>Bacteria</taxon>
        <taxon>Pseudomonadati</taxon>
        <taxon>Pseudomonadota</taxon>
        <taxon>Gammaproteobacteria</taxon>
        <taxon>Oceanospirillales</taxon>
        <taxon>Halomonadaceae</taxon>
        <taxon>Halomonas</taxon>
    </lineage>
</organism>
<sequence>MLLHTLNRSPLSPVLDQALAGMGPEDRLLLIEDGVLGALPAQQARYASVAGRVYALHEDLASRGLLGLCDPTVRVVDIEGFVALTEECERTVSWY</sequence>
<dbReference type="OrthoDB" id="9795117at2"/>
<dbReference type="GO" id="GO:1990228">
    <property type="term" value="C:sulfurtransferase complex"/>
    <property type="evidence" value="ECO:0007669"/>
    <property type="project" value="TreeGrafter"/>
</dbReference>
<dbReference type="PANTHER" id="PTHR37526">
    <property type="entry name" value="PROTEIN TUSB"/>
    <property type="match status" value="1"/>
</dbReference>
<comment type="caution">
    <text evidence="1">The sequence shown here is derived from an EMBL/GenBank/DDBJ whole genome shotgun (WGS) entry which is preliminary data.</text>
</comment>
<dbReference type="Pfam" id="PF04077">
    <property type="entry name" value="DsrH"/>
    <property type="match status" value="1"/>
</dbReference>
<proteinExistence type="predicted"/>
<evidence type="ECO:0000313" key="2">
    <source>
        <dbReference type="Proteomes" id="UP000487929"/>
    </source>
</evidence>
<dbReference type="AlphaFoldDB" id="A0A7X5AP74"/>
<evidence type="ECO:0000313" key="1">
    <source>
        <dbReference type="EMBL" id="NAW34850.1"/>
    </source>
</evidence>
<dbReference type="NCBIfam" id="TIGR03011">
    <property type="entry name" value="sulf_tusB_dsrH"/>
    <property type="match status" value="1"/>
</dbReference>
<dbReference type="RefSeq" id="WP_161432095.1">
    <property type="nucleotide sequence ID" value="NZ_WUTT01000001.1"/>
</dbReference>
<dbReference type="GO" id="GO:0016740">
    <property type="term" value="F:transferase activity"/>
    <property type="evidence" value="ECO:0007669"/>
    <property type="project" value="UniProtKB-KW"/>
</dbReference>
<dbReference type="SUPFAM" id="SSF75169">
    <property type="entry name" value="DsrEFH-like"/>
    <property type="match status" value="1"/>
</dbReference>
<dbReference type="EMBL" id="WUTT01000001">
    <property type="protein sequence ID" value="NAW34850.1"/>
    <property type="molecule type" value="Genomic_DNA"/>
</dbReference>
<keyword evidence="2" id="KW-1185">Reference proteome</keyword>
<dbReference type="Gene3D" id="3.40.1260.10">
    <property type="entry name" value="DsrEFH-like"/>
    <property type="match status" value="1"/>
</dbReference>
<gene>
    <name evidence="1" type="primary">dsrH</name>
    <name evidence="1" type="ORF">GRB96_10545</name>
</gene>
<dbReference type="GO" id="GO:0002143">
    <property type="term" value="P:tRNA wobble position uridine thiolation"/>
    <property type="evidence" value="ECO:0007669"/>
    <property type="project" value="InterPro"/>
</dbReference>
<protein>
    <submittedName>
        <fullName evidence="1">Sulfurtransferase complex subunit TusB</fullName>
    </submittedName>
</protein>
<dbReference type="PANTHER" id="PTHR37526:SF1">
    <property type="entry name" value="PROTEIN TUSB"/>
    <property type="match status" value="1"/>
</dbReference>
<dbReference type="InterPro" id="IPR007215">
    <property type="entry name" value="Sulphur_relay_TusB/DsrH"/>
</dbReference>
<dbReference type="Proteomes" id="UP000487929">
    <property type="component" value="Unassembled WGS sequence"/>
</dbReference>
<reference evidence="1 2" key="1">
    <citation type="submission" date="2019-12" db="EMBL/GenBank/DDBJ databases">
        <title>Draft genome sequencing of Halomonas alimentaria DSM 15356.</title>
        <authorList>
            <person name="Pandiyan K."/>
            <person name="Kushwaha P."/>
            <person name="Gowdham M."/>
            <person name="Chakdar H."/>
            <person name="Singh A."/>
            <person name="Kumar M."/>
            <person name="Saxena A.K."/>
        </authorList>
    </citation>
    <scope>NUCLEOTIDE SEQUENCE [LARGE SCALE GENOMIC DNA]</scope>
    <source>
        <strain evidence="1 2">DSM 15356</strain>
    </source>
</reference>
<keyword evidence="1" id="KW-0808">Transferase</keyword>